<dbReference type="SFLD" id="SFLDS00003">
    <property type="entry name" value="Haloacid_Dehalogenase"/>
    <property type="match status" value="1"/>
</dbReference>
<dbReference type="SFLD" id="SFLDG01129">
    <property type="entry name" value="C1.5:_HAD__Beta-PGM__Phosphata"/>
    <property type="match status" value="1"/>
</dbReference>
<gene>
    <name evidence="5" type="ORF">TPE_0984</name>
</gene>
<dbReference type="EC" id="3.1.3.18" evidence="4"/>
<dbReference type="Pfam" id="PF13419">
    <property type="entry name" value="HAD_2"/>
    <property type="match status" value="1"/>
</dbReference>
<evidence type="ECO:0000256" key="1">
    <source>
        <dbReference type="ARBA" id="ARBA00000830"/>
    </source>
</evidence>
<dbReference type="PATRIC" id="fig|1291379.3.peg.982"/>
<dbReference type="SFLD" id="SFLDG01135">
    <property type="entry name" value="C1.5.6:_HAD__Beta-PGM__Phospha"/>
    <property type="match status" value="1"/>
</dbReference>
<dbReference type="STRING" id="1291379.TPE_0984"/>
<dbReference type="InterPro" id="IPR023214">
    <property type="entry name" value="HAD_sf"/>
</dbReference>
<dbReference type="Proteomes" id="UP000015620">
    <property type="component" value="Chromosome"/>
</dbReference>
<evidence type="ECO:0000256" key="3">
    <source>
        <dbReference type="ARBA" id="ARBA00006171"/>
    </source>
</evidence>
<dbReference type="GO" id="GO:0005829">
    <property type="term" value="C:cytosol"/>
    <property type="evidence" value="ECO:0007669"/>
    <property type="project" value="TreeGrafter"/>
</dbReference>
<dbReference type="GO" id="GO:0006281">
    <property type="term" value="P:DNA repair"/>
    <property type="evidence" value="ECO:0007669"/>
    <property type="project" value="TreeGrafter"/>
</dbReference>
<dbReference type="InterPro" id="IPR036412">
    <property type="entry name" value="HAD-like_sf"/>
</dbReference>
<dbReference type="SUPFAM" id="SSF56784">
    <property type="entry name" value="HAD-like"/>
    <property type="match status" value="1"/>
</dbReference>
<dbReference type="GO" id="GO:0008967">
    <property type="term" value="F:phosphoglycolate phosphatase activity"/>
    <property type="evidence" value="ECO:0007669"/>
    <property type="project" value="UniProtKB-EC"/>
</dbReference>
<dbReference type="InterPro" id="IPR041492">
    <property type="entry name" value="HAD_2"/>
</dbReference>
<dbReference type="PRINTS" id="PR00413">
    <property type="entry name" value="HADHALOGNASE"/>
</dbReference>
<dbReference type="NCBIfam" id="TIGR01549">
    <property type="entry name" value="HAD-SF-IA-v1"/>
    <property type="match status" value="1"/>
</dbReference>
<dbReference type="Gene3D" id="3.40.50.1000">
    <property type="entry name" value="HAD superfamily/HAD-like"/>
    <property type="match status" value="1"/>
</dbReference>
<name>S5ZTL3_9SPIR</name>
<keyword evidence="5" id="KW-0378">Hydrolase</keyword>
<reference evidence="5 6" key="1">
    <citation type="journal article" date="2013" name="PLoS ONE">
        <title>Genome-Wide Relatedness of Treponema pedis, from Gingiva and Necrotic Skin Lesions of Pigs, with the Human Oral Pathogen Treponema denticola.</title>
        <authorList>
            <person name="Svartstrom O."/>
            <person name="Mushtaq M."/>
            <person name="Pringle M."/>
            <person name="Segerman B."/>
        </authorList>
    </citation>
    <scope>NUCLEOTIDE SEQUENCE [LARGE SCALE GENOMIC DNA]</scope>
    <source>
        <strain evidence="5">T A4</strain>
    </source>
</reference>
<evidence type="ECO:0000313" key="5">
    <source>
        <dbReference type="EMBL" id="AGT43480.1"/>
    </source>
</evidence>
<dbReference type="HOGENOM" id="CLU_045011_19_1_12"/>
<dbReference type="Gene3D" id="1.10.150.240">
    <property type="entry name" value="Putative phosphatase, domain 2"/>
    <property type="match status" value="1"/>
</dbReference>
<accession>S5ZTL3</accession>
<dbReference type="PANTHER" id="PTHR43434:SF1">
    <property type="entry name" value="PHOSPHOGLYCOLATE PHOSPHATASE"/>
    <property type="match status" value="1"/>
</dbReference>
<comment type="catalytic activity">
    <reaction evidence="1">
        <text>2-phosphoglycolate + H2O = glycolate + phosphate</text>
        <dbReference type="Rhea" id="RHEA:14369"/>
        <dbReference type="ChEBI" id="CHEBI:15377"/>
        <dbReference type="ChEBI" id="CHEBI:29805"/>
        <dbReference type="ChEBI" id="CHEBI:43474"/>
        <dbReference type="ChEBI" id="CHEBI:58033"/>
        <dbReference type="EC" id="3.1.3.18"/>
    </reaction>
</comment>
<dbReference type="InterPro" id="IPR050155">
    <property type="entry name" value="HAD-like_hydrolase_sf"/>
</dbReference>
<dbReference type="KEGG" id="tped:TPE_0984"/>
<dbReference type="PANTHER" id="PTHR43434">
    <property type="entry name" value="PHOSPHOGLYCOLATE PHOSPHATASE"/>
    <property type="match status" value="1"/>
</dbReference>
<organism evidence="5 6">
    <name type="scientific">Treponema pedis str. T A4</name>
    <dbReference type="NCBI Taxonomy" id="1291379"/>
    <lineage>
        <taxon>Bacteria</taxon>
        <taxon>Pseudomonadati</taxon>
        <taxon>Spirochaetota</taxon>
        <taxon>Spirochaetia</taxon>
        <taxon>Spirochaetales</taxon>
        <taxon>Treponemataceae</taxon>
        <taxon>Treponema</taxon>
    </lineage>
</organism>
<sequence length="232" mass="25773">MLIHLTFFDIIFFMIKACIFDLDGTLTNSLNSIAYFVNKEISKYGMAPIPSEDFKTLTGNGARTLIKRVLERYGKTDTELENKILKEYNAAYDADALYLCTAYAGTHSLIKALTEKSISVNVLSNKPQPTTEKIVKTLFGENTFSCIFGARETVPLKPDPAGVYEILKIINVQKEECLYIGDTATDIQTGKNAGLVTVGVLWGFRELNELQTAGADKIVKYPTDILNLIHVN</sequence>
<dbReference type="InterPro" id="IPR023198">
    <property type="entry name" value="PGP-like_dom2"/>
</dbReference>
<comment type="pathway">
    <text evidence="2">Organic acid metabolism; glycolate biosynthesis; glycolate from 2-phosphoglycolate: step 1/1.</text>
</comment>
<comment type="similarity">
    <text evidence="3">Belongs to the HAD-like hydrolase superfamily. CbbY/CbbZ/Gph/YieH family.</text>
</comment>
<dbReference type="EMBL" id="CP004120">
    <property type="protein sequence ID" value="AGT43480.1"/>
    <property type="molecule type" value="Genomic_DNA"/>
</dbReference>
<evidence type="ECO:0000256" key="4">
    <source>
        <dbReference type="ARBA" id="ARBA00013078"/>
    </source>
</evidence>
<protein>
    <recommendedName>
        <fullName evidence="4">phosphoglycolate phosphatase</fullName>
        <ecNumber evidence="4">3.1.3.18</ecNumber>
    </recommendedName>
</protein>
<keyword evidence="6" id="KW-1185">Reference proteome</keyword>
<dbReference type="AlphaFoldDB" id="S5ZTL3"/>
<dbReference type="InterPro" id="IPR006439">
    <property type="entry name" value="HAD-SF_hydro_IA"/>
</dbReference>
<proteinExistence type="inferred from homology"/>
<evidence type="ECO:0000256" key="2">
    <source>
        <dbReference type="ARBA" id="ARBA00004818"/>
    </source>
</evidence>
<evidence type="ECO:0000313" key="6">
    <source>
        <dbReference type="Proteomes" id="UP000015620"/>
    </source>
</evidence>